<reference evidence="5 6" key="1">
    <citation type="submission" date="2020-08" db="EMBL/GenBank/DDBJ databases">
        <title>Cohnella phylogeny.</title>
        <authorList>
            <person name="Dunlap C."/>
        </authorList>
    </citation>
    <scope>NUCLEOTIDE SEQUENCE [LARGE SCALE GENOMIC DNA]</scope>
    <source>
        <strain evidence="5 6">CBP 2801</strain>
    </source>
</reference>
<dbReference type="Gene3D" id="3.40.1190.20">
    <property type="match status" value="1"/>
</dbReference>
<proteinExistence type="inferred from homology"/>
<dbReference type="RefSeq" id="WP_185133595.1">
    <property type="nucleotide sequence ID" value="NZ_JACJVO010000062.1"/>
</dbReference>
<accession>A0A7X0SXW8</accession>
<gene>
    <name evidence="5" type="ORF">H7C18_34075</name>
</gene>
<dbReference type="PANTHER" id="PTHR43320:SF2">
    <property type="entry name" value="2-DEHYDRO-3-DEOXYGLUCONOKINASE_2-DEHYDRO-3-DEOXYGALACTONOKINASE"/>
    <property type="match status" value="1"/>
</dbReference>
<organism evidence="5 6">
    <name type="scientific">Cohnella zeiphila</name>
    <dbReference type="NCBI Taxonomy" id="2761120"/>
    <lineage>
        <taxon>Bacteria</taxon>
        <taxon>Bacillati</taxon>
        <taxon>Bacillota</taxon>
        <taxon>Bacilli</taxon>
        <taxon>Bacillales</taxon>
        <taxon>Paenibacillaceae</taxon>
        <taxon>Cohnella</taxon>
    </lineage>
</organism>
<dbReference type="InterPro" id="IPR052700">
    <property type="entry name" value="Carb_kinase_PfkB-like"/>
</dbReference>
<dbReference type="InterPro" id="IPR011611">
    <property type="entry name" value="PfkB_dom"/>
</dbReference>
<dbReference type="EMBL" id="JACJVO010000062">
    <property type="protein sequence ID" value="MBB6735948.1"/>
    <property type="molecule type" value="Genomic_DNA"/>
</dbReference>
<evidence type="ECO:0000313" key="6">
    <source>
        <dbReference type="Proteomes" id="UP000564644"/>
    </source>
</evidence>
<evidence type="ECO:0000256" key="3">
    <source>
        <dbReference type="ARBA" id="ARBA00022777"/>
    </source>
</evidence>
<protein>
    <submittedName>
        <fullName evidence="5">Sugar kinase</fullName>
    </submittedName>
</protein>
<dbReference type="Proteomes" id="UP000564644">
    <property type="component" value="Unassembled WGS sequence"/>
</dbReference>
<dbReference type="AlphaFoldDB" id="A0A7X0SXW8"/>
<dbReference type="InterPro" id="IPR029056">
    <property type="entry name" value="Ribokinase-like"/>
</dbReference>
<sequence length="338" mass="36562">MPKRIAAFGEVMMRLQVPGFETLAQSDTLRYTFSGTGVNLAAALSRFGHDGYLVTTLPEHSLGEAAIAYLRKLGIRTDRIRRGGKHIGMYFLENGFGPRPSRVTYSDRLGSSFNTAGENTYDYRSAVSDMDFVHLCGIALAMNDTVRGHVKALAQEAKRAGAAVVFDCNYRPSLWGADGHAAARRHYEDMLTLCDVAMMNEKDARLTLGMATAEADPDAQLQELIPKAANQYGIRVIAGTRRSVGSDGTHTLRGYVYKDGRFAFSKALTFPVYDRIGAGDAFAAGVIHGEAEGFSAERTVAFAAASAMLAHTTAGDSPIATVPEVFRALDDQGMDVER</sequence>
<dbReference type="SUPFAM" id="SSF53613">
    <property type="entry name" value="Ribokinase-like"/>
    <property type="match status" value="1"/>
</dbReference>
<evidence type="ECO:0000313" key="5">
    <source>
        <dbReference type="EMBL" id="MBB6735948.1"/>
    </source>
</evidence>
<dbReference type="Pfam" id="PF00294">
    <property type="entry name" value="PfkB"/>
    <property type="match status" value="1"/>
</dbReference>
<comment type="caution">
    <text evidence="5">The sequence shown here is derived from an EMBL/GenBank/DDBJ whole genome shotgun (WGS) entry which is preliminary data.</text>
</comment>
<evidence type="ECO:0000259" key="4">
    <source>
        <dbReference type="Pfam" id="PF00294"/>
    </source>
</evidence>
<dbReference type="GO" id="GO:0016301">
    <property type="term" value="F:kinase activity"/>
    <property type="evidence" value="ECO:0007669"/>
    <property type="project" value="UniProtKB-KW"/>
</dbReference>
<dbReference type="PANTHER" id="PTHR43320">
    <property type="entry name" value="SUGAR KINASE"/>
    <property type="match status" value="1"/>
</dbReference>
<keyword evidence="3 5" id="KW-0418">Kinase</keyword>
<keyword evidence="2" id="KW-0808">Transferase</keyword>
<feature type="domain" description="Carbohydrate kinase PfkB" evidence="4">
    <location>
        <begin position="4"/>
        <end position="317"/>
    </location>
</feature>
<evidence type="ECO:0000256" key="1">
    <source>
        <dbReference type="ARBA" id="ARBA00010688"/>
    </source>
</evidence>
<comment type="similarity">
    <text evidence="1">Belongs to the carbohydrate kinase PfkB family.</text>
</comment>
<name>A0A7X0SXW8_9BACL</name>
<keyword evidence="6" id="KW-1185">Reference proteome</keyword>
<evidence type="ECO:0000256" key="2">
    <source>
        <dbReference type="ARBA" id="ARBA00022679"/>
    </source>
</evidence>
<dbReference type="CDD" id="cd01166">
    <property type="entry name" value="KdgK"/>
    <property type="match status" value="1"/>
</dbReference>